<protein>
    <recommendedName>
        <fullName evidence="4">Protein PHYTOCHROME KINASE SUBSTRATE 1-like</fullName>
    </recommendedName>
</protein>
<proteinExistence type="predicted"/>
<dbReference type="EMBL" id="BAABME010000516">
    <property type="protein sequence ID" value="GAA0143428.1"/>
    <property type="molecule type" value="Genomic_DNA"/>
</dbReference>
<name>A0AAV3NWZ5_LITER</name>
<reference evidence="2 3" key="1">
    <citation type="submission" date="2024-01" db="EMBL/GenBank/DDBJ databases">
        <title>The complete chloroplast genome sequence of Lithospermum erythrorhizon: insights into the phylogenetic relationship among Boraginaceae species and the maternal lineages of purple gromwells.</title>
        <authorList>
            <person name="Okada T."/>
            <person name="Watanabe K."/>
        </authorList>
    </citation>
    <scope>NUCLEOTIDE SEQUENCE [LARGE SCALE GENOMIC DNA]</scope>
</reference>
<dbReference type="Proteomes" id="UP001454036">
    <property type="component" value="Unassembled WGS sequence"/>
</dbReference>
<dbReference type="AlphaFoldDB" id="A0AAV3NWZ5"/>
<accession>A0AAV3NWZ5</accession>
<evidence type="ECO:0008006" key="4">
    <source>
        <dbReference type="Google" id="ProtNLM"/>
    </source>
</evidence>
<keyword evidence="3" id="KW-1185">Reference proteome</keyword>
<organism evidence="2 3">
    <name type="scientific">Lithospermum erythrorhizon</name>
    <name type="common">Purple gromwell</name>
    <name type="synonym">Lithospermum officinale var. erythrorhizon</name>
    <dbReference type="NCBI Taxonomy" id="34254"/>
    <lineage>
        <taxon>Eukaryota</taxon>
        <taxon>Viridiplantae</taxon>
        <taxon>Streptophyta</taxon>
        <taxon>Embryophyta</taxon>
        <taxon>Tracheophyta</taxon>
        <taxon>Spermatophyta</taxon>
        <taxon>Magnoliopsida</taxon>
        <taxon>eudicotyledons</taxon>
        <taxon>Gunneridae</taxon>
        <taxon>Pentapetalae</taxon>
        <taxon>asterids</taxon>
        <taxon>lamiids</taxon>
        <taxon>Boraginales</taxon>
        <taxon>Boraginaceae</taxon>
        <taxon>Boraginoideae</taxon>
        <taxon>Lithospermeae</taxon>
        <taxon>Lithospermum</taxon>
    </lineage>
</organism>
<evidence type="ECO:0000313" key="3">
    <source>
        <dbReference type="Proteomes" id="UP001454036"/>
    </source>
</evidence>
<dbReference type="PANTHER" id="PTHR33781:SF4">
    <property type="entry name" value="PROTEIN PHYTOCHROME KINASE SUBSTRATE 1"/>
    <property type="match status" value="1"/>
</dbReference>
<evidence type="ECO:0000256" key="1">
    <source>
        <dbReference type="SAM" id="MobiDB-lite"/>
    </source>
</evidence>
<dbReference type="GO" id="GO:0009638">
    <property type="term" value="P:phototropism"/>
    <property type="evidence" value="ECO:0007669"/>
    <property type="project" value="InterPro"/>
</dbReference>
<dbReference type="PANTHER" id="PTHR33781">
    <property type="entry name" value="PROTEIN PHYTOCHROME KINASE SUBSTRATE 1-RELATED"/>
    <property type="match status" value="1"/>
</dbReference>
<sequence length="404" mass="44990">MTTRHSLYAIPMAMVTLTANNTLGDASFSSYLNGAEGTFVLERTKSRQNSFSVSHNGPIPLGRNKSENGEIDVFSAERYFNEPLEEQEVTPNIMSKKDDPDGVESLKRYVQPTIPSVHSESSWNSRSLLLKVPTPQKPPKRNSSWRKSFLASLGCNCSCNDDYPIDVSNHSNQGEARKGDNNRHMNKFGRTTSNICLNENKGEFARRKSVDVFKTSLQIKGGKPSSLDREVKMLAWDAIPPKGLEIKTLKCPKGEHNETNSESSSDLFEIESFSTNCTNPYLARQESDVKSGCITPTSCYAPSEASIQWSTVTASMADFSVMSDFGDLETAPARSSRSRNVWDDRNRQTSKQMTNKSPSILSSCKSHKAVRVAGEAHRTANKAYSDSLRQQRMQTINPTRIFQT</sequence>
<comment type="caution">
    <text evidence="2">The sequence shown here is derived from an EMBL/GenBank/DDBJ whole genome shotgun (WGS) entry which is preliminary data.</text>
</comment>
<feature type="region of interest" description="Disordered" evidence="1">
    <location>
        <begin position="329"/>
        <end position="360"/>
    </location>
</feature>
<feature type="compositionally biased region" description="Polar residues" evidence="1">
    <location>
        <begin position="349"/>
        <end position="360"/>
    </location>
</feature>
<evidence type="ECO:0000313" key="2">
    <source>
        <dbReference type="EMBL" id="GAA0143428.1"/>
    </source>
</evidence>
<gene>
    <name evidence="2" type="ORF">LIER_04116</name>
</gene>
<dbReference type="InterPro" id="IPR039615">
    <property type="entry name" value="PKS"/>
</dbReference>